<protein>
    <recommendedName>
        <fullName evidence="4">Pilus assembly protein CpaD</fullName>
    </recommendedName>
</protein>
<feature type="signal peptide" evidence="1">
    <location>
        <begin position="1"/>
        <end position="17"/>
    </location>
</feature>
<reference evidence="2 3" key="1">
    <citation type="submission" date="2018-03" db="EMBL/GenBank/DDBJ databases">
        <title>The draft genome of Sphingosinicella sp. GL-C-18.</title>
        <authorList>
            <person name="Liu L."/>
            <person name="Li L."/>
            <person name="Liang L."/>
            <person name="Zhang X."/>
            <person name="Wang T."/>
        </authorList>
    </citation>
    <scope>NUCLEOTIDE SEQUENCE [LARGE SCALE GENOMIC DNA]</scope>
    <source>
        <strain evidence="2 3">GL-C-18</strain>
    </source>
</reference>
<feature type="chain" id="PRO_5015134154" description="Pilus assembly protein CpaD" evidence="1">
    <location>
        <begin position="18"/>
        <end position="206"/>
    </location>
</feature>
<accession>A0A2P7QJI3</accession>
<organism evidence="2 3">
    <name type="scientific">Allosphingosinicella deserti</name>
    <dbReference type="NCBI Taxonomy" id="2116704"/>
    <lineage>
        <taxon>Bacteria</taxon>
        <taxon>Pseudomonadati</taxon>
        <taxon>Pseudomonadota</taxon>
        <taxon>Alphaproteobacteria</taxon>
        <taxon>Sphingomonadales</taxon>
        <taxon>Sphingomonadaceae</taxon>
        <taxon>Allosphingosinicella</taxon>
    </lineage>
</organism>
<comment type="caution">
    <text evidence="2">The sequence shown here is derived from an EMBL/GenBank/DDBJ whole genome shotgun (WGS) entry which is preliminary data.</text>
</comment>
<dbReference type="InterPro" id="IPR019027">
    <property type="entry name" value="Pilus_biogenesis_CpaD-related"/>
</dbReference>
<dbReference type="Proteomes" id="UP000241167">
    <property type="component" value="Unassembled WGS sequence"/>
</dbReference>
<evidence type="ECO:0008006" key="4">
    <source>
        <dbReference type="Google" id="ProtNLM"/>
    </source>
</evidence>
<dbReference type="OrthoDB" id="9802674at2"/>
<gene>
    <name evidence="2" type="ORF">C7I55_20045</name>
</gene>
<name>A0A2P7QJI3_9SPHN</name>
<evidence type="ECO:0000256" key="1">
    <source>
        <dbReference type="SAM" id="SignalP"/>
    </source>
</evidence>
<keyword evidence="3" id="KW-1185">Reference proteome</keyword>
<evidence type="ECO:0000313" key="3">
    <source>
        <dbReference type="Proteomes" id="UP000241167"/>
    </source>
</evidence>
<dbReference type="EMBL" id="PXYI01000007">
    <property type="protein sequence ID" value="PSJ38137.1"/>
    <property type="molecule type" value="Genomic_DNA"/>
</dbReference>
<keyword evidence="1" id="KW-0732">Signal</keyword>
<proteinExistence type="predicted"/>
<sequence length="206" mass="21476">MLAGLGAVVLASTAANALPAPGRGNRGLESENQPVVERTDYVFDLQGAYDGLPPAERQRLNGWFRSLDLGYGDRVSVDDPRDAGPTRRDIARLAADYGILLSNGAPITPGDVAPDGVRVIVSRSVAYVPNCPNWEPIGPSSLSSNYGCAINSNLAAMIADPNDLVLGAQGARTGDPAATSKAIKVYRDKIPTSVGEIKSESSKGGN</sequence>
<dbReference type="Pfam" id="PF09476">
    <property type="entry name" value="Pilus_CpaD"/>
    <property type="match status" value="1"/>
</dbReference>
<evidence type="ECO:0000313" key="2">
    <source>
        <dbReference type="EMBL" id="PSJ38137.1"/>
    </source>
</evidence>
<dbReference type="AlphaFoldDB" id="A0A2P7QJI3"/>